<dbReference type="Pfam" id="PF00450">
    <property type="entry name" value="Peptidase_S10"/>
    <property type="match status" value="1"/>
</dbReference>
<evidence type="ECO:0000313" key="2">
    <source>
        <dbReference type="EMBL" id="KAG6482435.1"/>
    </source>
</evidence>
<dbReference type="AlphaFoldDB" id="A0A8J5FED4"/>
<evidence type="ECO:0000313" key="3">
    <source>
        <dbReference type="Proteomes" id="UP000734854"/>
    </source>
</evidence>
<dbReference type="Gene3D" id="3.40.50.1820">
    <property type="entry name" value="alpha/beta hydrolase"/>
    <property type="match status" value="1"/>
</dbReference>
<proteinExistence type="inferred from homology"/>
<evidence type="ECO:0000256" key="1">
    <source>
        <dbReference type="ARBA" id="ARBA00009431"/>
    </source>
</evidence>
<sequence>MGRIDPLRFDSSSKVLISIIGNAVIDEETNNKGFLDYYWTHAFLANETIVAIHKFCNLSPGAQLQPPECNRAVAESNHVFTEVNVYNIYKPLCFSSGVTPTPKLPSVCLLHASLYIYPHFPDSFRVNLESKFIAFLFDRKLN</sequence>
<dbReference type="Proteomes" id="UP000734854">
    <property type="component" value="Unassembled WGS sequence"/>
</dbReference>
<comment type="similarity">
    <text evidence="1">Belongs to the peptidase S10 family.</text>
</comment>
<gene>
    <name evidence="2" type="ORF">ZIOFF_059066</name>
</gene>
<dbReference type="InterPro" id="IPR001563">
    <property type="entry name" value="Peptidase_S10"/>
</dbReference>
<comment type="caution">
    <text evidence="2">The sequence shown here is derived from an EMBL/GenBank/DDBJ whole genome shotgun (WGS) entry which is preliminary data.</text>
</comment>
<keyword evidence="3" id="KW-1185">Reference proteome</keyword>
<reference evidence="2 3" key="1">
    <citation type="submission" date="2020-08" db="EMBL/GenBank/DDBJ databases">
        <title>Plant Genome Project.</title>
        <authorList>
            <person name="Zhang R.-G."/>
        </authorList>
    </citation>
    <scope>NUCLEOTIDE SEQUENCE [LARGE SCALE GENOMIC DNA]</scope>
    <source>
        <tissue evidence="2">Rhizome</tissue>
    </source>
</reference>
<dbReference type="EMBL" id="JACMSC010000016">
    <property type="protein sequence ID" value="KAG6482435.1"/>
    <property type="molecule type" value="Genomic_DNA"/>
</dbReference>
<name>A0A8J5FED4_ZINOF</name>
<dbReference type="GO" id="GO:0006508">
    <property type="term" value="P:proteolysis"/>
    <property type="evidence" value="ECO:0007669"/>
    <property type="project" value="InterPro"/>
</dbReference>
<protein>
    <submittedName>
        <fullName evidence="2">Uncharacterized protein</fullName>
    </submittedName>
</protein>
<accession>A0A8J5FED4</accession>
<dbReference type="InterPro" id="IPR029058">
    <property type="entry name" value="AB_hydrolase_fold"/>
</dbReference>
<organism evidence="2 3">
    <name type="scientific">Zingiber officinale</name>
    <name type="common">Ginger</name>
    <name type="synonym">Amomum zingiber</name>
    <dbReference type="NCBI Taxonomy" id="94328"/>
    <lineage>
        <taxon>Eukaryota</taxon>
        <taxon>Viridiplantae</taxon>
        <taxon>Streptophyta</taxon>
        <taxon>Embryophyta</taxon>
        <taxon>Tracheophyta</taxon>
        <taxon>Spermatophyta</taxon>
        <taxon>Magnoliopsida</taxon>
        <taxon>Liliopsida</taxon>
        <taxon>Zingiberales</taxon>
        <taxon>Zingiberaceae</taxon>
        <taxon>Zingiber</taxon>
    </lineage>
</organism>
<dbReference type="SUPFAM" id="SSF53474">
    <property type="entry name" value="alpha/beta-Hydrolases"/>
    <property type="match status" value="1"/>
</dbReference>
<dbReference type="GO" id="GO:0004185">
    <property type="term" value="F:serine-type carboxypeptidase activity"/>
    <property type="evidence" value="ECO:0007669"/>
    <property type="project" value="InterPro"/>
</dbReference>